<feature type="compositionally biased region" description="Low complexity" evidence="7">
    <location>
        <begin position="128"/>
        <end position="165"/>
    </location>
</feature>
<feature type="compositionally biased region" description="Low complexity" evidence="7">
    <location>
        <begin position="46"/>
        <end position="72"/>
    </location>
</feature>
<dbReference type="Pfam" id="PF00271">
    <property type="entry name" value="Helicase_C"/>
    <property type="match status" value="1"/>
</dbReference>
<dbReference type="SMART" id="SM00847">
    <property type="entry name" value="HA2"/>
    <property type="match status" value="1"/>
</dbReference>
<dbReference type="GO" id="GO:0003723">
    <property type="term" value="F:RNA binding"/>
    <property type="evidence" value="ECO:0007669"/>
    <property type="project" value="UniProtKB-KW"/>
</dbReference>
<evidence type="ECO:0000256" key="4">
    <source>
        <dbReference type="ARBA" id="ARBA00022840"/>
    </source>
</evidence>
<dbReference type="InterPro" id="IPR011545">
    <property type="entry name" value="DEAD/DEAH_box_helicase_dom"/>
</dbReference>
<evidence type="ECO:0000313" key="11">
    <source>
        <dbReference type="Proteomes" id="UP000198372"/>
    </source>
</evidence>
<dbReference type="InterPro" id="IPR027417">
    <property type="entry name" value="P-loop_NTPase"/>
</dbReference>
<feature type="compositionally biased region" description="Gly residues" evidence="7">
    <location>
        <begin position="1558"/>
        <end position="1584"/>
    </location>
</feature>
<accession>A0A238F4U2</accession>
<dbReference type="CDD" id="cd18791">
    <property type="entry name" value="SF2_C_RHA"/>
    <property type="match status" value="1"/>
</dbReference>
<keyword evidence="4" id="KW-0067">ATP-binding</keyword>
<dbReference type="OrthoDB" id="28053at2759"/>
<evidence type="ECO:0000313" key="10">
    <source>
        <dbReference type="EMBL" id="SCV68972.1"/>
    </source>
</evidence>
<keyword evidence="5" id="KW-0694">RNA-binding</keyword>
<dbReference type="Pfam" id="PF00270">
    <property type="entry name" value="DEAD"/>
    <property type="match status" value="1"/>
</dbReference>
<feature type="region of interest" description="Disordered" evidence="7">
    <location>
        <begin position="43"/>
        <end position="182"/>
    </location>
</feature>
<feature type="compositionally biased region" description="Acidic residues" evidence="7">
    <location>
        <begin position="1421"/>
        <end position="1432"/>
    </location>
</feature>
<comment type="similarity">
    <text evidence="6">Belongs to the DExH box helicase family.</text>
</comment>
<dbReference type="GO" id="GO:0004386">
    <property type="term" value="F:helicase activity"/>
    <property type="evidence" value="ECO:0007669"/>
    <property type="project" value="UniProtKB-KW"/>
</dbReference>
<dbReference type="PANTHER" id="PTHR18934">
    <property type="entry name" value="ATP-DEPENDENT RNA HELICASE"/>
    <property type="match status" value="1"/>
</dbReference>
<evidence type="ECO:0000256" key="1">
    <source>
        <dbReference type="ARBA" id="ARBA00022741"/>
    </source>
</evidence>
<dbReference type="Gene3D" id="1.20.120.1080">
    <property type="match status" value="1"/>
</dbReference>
<keyword evidence="11" id="KW-1185">Reference proteome</keyword>
<protein>
    <submittedName>
        <fullName evidence="10">BQ2448_1992 protein</fullName>
    </submittedName>
</protein>
<evidence type="ECO:0000259" key="9">
    <source>
        <dbReference type="PROSITE" id="PS51194"/>
    </source>
</evidence>
<sequence>MKRRRSVSPSSSQSRRTRRPASSFLGTASVTGALLGRLAPTLSRPASFSTTGANTSANTSISTSTGTSSSNLAPPPPSSSTAASGLRRPRPQEERQYSKKTLKLVEQRKEQVDSQKKNKMASTSSNRARGSGKTAATSATGAHASALAKPRGGAPNPARGNGNPKVSSSNTTPKLKADTAPGPIHDRTYIVSLWPRLGGKGQINDKYLSNPKSIVSNYISSLGAPPKYTTKKVVIEGKSLVRATLIADADPLPPPPVYGAPSLPQSVEPLVGTGDATTSKEAEKLAALHACVQLSARGLFTSSNQPLPDRLAYSTSYGGTNMNGGNAVSGSSTGGATTPAATAAQDLVALRDGNAVELTGGQIVNLEQARGFMDFYCQKFGFDKPDLQITRVAAKGGNNKRSKLVAQDGWQATLLVQGSKIGVAEARNKKQASNRAYLDFARHLDASDPTLWPLWQEKKRANIVAKGHVMAQVVFEADPDAAEDLEEVVYGARESGLYKRARAMIEHQQAKRAEWMRQRRRNVERTGGEQTKTLEAADGSAEQDAQRTQLREARLKEKSDDLKARLRNYQTDQRVEKMREQRASLPVSSHASSVLAKIATSSVTVVLAATGSGKTTQIPQLILDDWILRGDGAKCNVVCTQPRRIAAISVAERVAKERGEAIGDSVGYQVRFESKPPKPDGSILFCTTGLFLRRMQADLHNTSGQGFLDGVTHVCVDEVHERDVDTDLLLFVLRMLLHQRRQAGKDEIRVVLMSATIDPKLFTSYFADERTGRLAPIVEVPGRSFPVEEHRLDDVMDELRSLRLSPQEGGWVLSEKSVVQYLARDLVPRIATNPHTGRPVGEIDDLDMPFPLIALMIANVLAKSEEGHVLVFLPGWDEIKNVQTILSDTGRHPLLGINFNNPNRYEVHVLHSSVPIADQQRVFEPAPKGVRRVVISTNIAETSVTIPDVVYVIDSAKCKEKRYDPERRMSQLVSAWTGTSNLRQRAGRAGRHRPGEYYSIVSDARHAVLDIHQTVEMLRTDLADTCMHITGLQLPDLSVEQVLSQTIQPPEQARIHAAMDSLHMVGAIDRDEKLTSLGRVLLHIPVEVAIGKMCILGSFFRCLEPVLTLAAILTNRDPFMSPIAVKDQADLRKNTFTPKDFRSDPMTILAAYNEWEHILSRQGLNRAYDFTRENFLSFPTLLLIQKIKQHLLQALDKAGVLELGTAGQGGAMNHRFRRRGRNVTLPPSLNVNADSMPLLSSLIAAAAAPNFAIRTSEKTFRTSQDKLTHGFLFKKVCAIHPSSVNSRKNEKVAAQELDVAINEIVSSDQLYAFGEKSKTGSLANPSGGGQVFLRQTTMLDPLGYMLFGAHKLAVTDRGLECDDWLPIVGNVAVLDDVERLKDVLDLSLLRVFEGLGVQISGSGRRGPAAQAVPGAGARDDDRDDDDDSEGEPEQGPYESQNQELSVAEVADLDKLTRHVVKILNRFAEARLERTAATARSRPDSPMHTRPPSGLGQNNKGRHISGGSGGGDSRYSTPRDSPYVTPGHSRPPSSHGFHSSIINERGYAAKKSLHDQEQGHGGWGKSMGGSGRMSGGNGGMGGSGVGPAPRSDNDWRRR</sequence>
<keyword evidence="2" id="KW-0378">Hydrolase</keyword>
<dbReference type="FunFam" id="3.40.50.300:FF:001714">
    <property type="entry name" value="ATP-dependent DEAD/H RNA helicase, putative"/>
    <property type="match status" value="1"/>
</dbReference>
<dbReference type="Proteomes" id="UP000198372">
    <property type="component" value="Unassembled WGS sequence"/>
</dbReference>
<feature type="region of interest" description="Disordered" evidence="7">
    <location>
        <begin position="1"/>
        <end position="29"/>
    </location>
</feature>
<keyword evidence="1" id="KW-0547">Nucleotide-binding</keyword>
<evidence type="ECO:0000256" key="6">
    <source>
        <dbReference type="ARBA" id="ARBA00060772"/>
    </source>
</evidence>
<dbReference type="InterPro" id="IPR001650">
    <property type="entry name" value="Helicase_C-like"/>
</dbReference>
<dbReference type="PANTHER" id="PTHR18934:SF203">
    <property type="entry name" value="ATP-DEPENDENT RNA HELICASE A"/>
    <property type="match status" value="1"/>
</dbReference>
<dbReference type="SUPFAM" id="SSF52540">
    <property type="entry name" value="P-loop containing nucleoside triphosphate hydrolases"/>
    <property type="match status" value="1"/>
</dbReference>
<evidence type="ECO:0000256" key="5">
    <source>
        <dbReference type="ARBA" id="ARBA00022884"/>
    </source>
</evidence>
<evidence type="ECO:0000256" key="7">
    <source>
        <dbReference type="SAM" id="MobiDB-lite"/>
    </source>
</evidence>
<evidence type="ECO:0000259" key="8">
    <source>
        <dbReference type="PROSITE" id="PS51192"/>
    </source>
</evidence>
<proteinExistence type="inferred from homology"/>
<keyword evidence="3" id="KW-0347">Helicase</keyword>
<evidence type="ECO:0000256" key="3">
    <source>
        <dbReference type="ARBA" id="ARBA00022806"/>
    </source>
</evidence>
<dbReference type="FunFam" id="3.40.50.300:FF:000526">
    <property type="entry name" value="DExH-box ATP-dependent RNA helicase DExH3"/>
    <property type="match status" value="1"/>
</dbReference>
<feature type="domain" description="Helicase C-terminal" evidence="9">
    <location>
        <begin position="856"/>
        <end position="1033"/>
    </location>
</feature>
<dbReference type="SMART" id="SM00487">
    <property type="entry name" value="DEXDc"/>
    <property type="match status" value="1"/>
</dbReference>
<reference evidence="11" key="1">
    <citation type="submission" date="2016-09" db="EMBL/GenBank/DDBJ databases">
        <authorList>
            <person name="Jeantristanb JTB J.-T."/>
            <person name="Ricardo R."/>
        </authorList>
    </citation>
    <scope>NUCLEOTIDE SEQUENCE [LARGE SCALE GENOMIC DNA]</scope>
</reference>
<gene>
    <name evidence="10" type="ORF">BQ2448_1992</name>
</gene>
<organism evidence="10 11">
    <name type="scientific">Microbotryum intermedium</name>
    <dbReference type="NCBI Taxonomy" id="269621"/>
    <lineage>
        <taxon>Eukaryota</taxon>
        <taxon>Fungi</taxon>
        <taxon>Dikarya</taxon>
        <taxon>Basidiomycota</taxon>
        <taxon>Pucciniomycotina</taxon>
        <taxon>Microbotryomycetes</taxon>
        <taxon>Microbotryales</taxon>
        <taxon>Microbotryaceae</taxon>
        <taxon>Microbotryum</taxon>
    </lineage>
</organism>
<dbReference type="Pfam" id="PF21010">
    <property type="entry name" value="HA2_C"/>
    <property type="match status" value="1"/>
</dbReference>
<dbReference type="EMBL" id="FMSP01000004">
    <property type="protein sequence ID" value="SCV68972.1"/>
    <property type="molecule type" value="Genomic_DNA"/>
</dbReference>
<name>A0A238F4U2_9BASI</name>
<feature type="region of interest" description="Disordered" evidence="7">
    <location>
        <begin position="521"/>
        <end position="549"/>
    </location>
</feature>
<feature type="region of interest" description="Disordered" evidence="7">
    <location>
        <begin position="1473"/>
        <end position="1597"/>
    </location>
</feature>
<dbReference type="STRING" id="269621.A0A238F4U2"/>
<dbReference type="GO" id="GO:0005524">
    <property type="term" value="F:ATP binding"/>
    <property type="evidence" value="ECO:0007669"/>
    <property type="project" value="UniProtKB-KW"/>
</dbReference>
<dbReference type="Gene3D" id="3.40.50.300">
    <property type="entry name" value="P-loop containing nucleotide triphosphate hydrolases"/>
    <property type="match status" value="2"/>
</dbReference>
<feature type="domain" description="Helicase ATP-binding" evidence="8">
    <location>
        <begin position="595"/>
        <end position="775"/>
    </location>
</feature>
<dbReference type="GO" id="GO:0016787">
    <property type="term" value="F:hydrolase activity"/>
    <property type="evidence" value="ECO:0007669"/>
    <property type="project" value="UniProtKB-KW"/>
</dbReference>
<dbReference type="SMART" id="SM00490">
    <property type="entry name" value="HELICc"/>
    <property type="match status" value="1"/>
</dbReference>
<dbReference type="FunFam" id="1.20.120.1080:FF:000002">
    <property type="entry name" value="Putative ATP-dependent RNA helicase DHX36"/>
    <property type="match status" value="1"/>
</dbReference>
<feature type="compositionally biased region" description="Basic and acidic residues" evidence="7">
    <location>
        <begin position="90"/>
        <end position="116"/>
    </location>
</feature>
<feature type="region of interest" description="Disordered" evidence="7">
    <location>
        <begin position="1401"/>
        <end position="1443"/>
    </location>
</feature>
<dbReference type="InterPro" id="IPR014001">
    <property type="entry name" value="Helicase_ATP-bd"/>
</dbReference>
<feature type="compositionally biased region" description="Low complexity" evidence="7">
    <location>
        <begin position="1405"/>
        <end position="1416"/>
    </location>
</feature>
<evidence type="ECO:0000256" key="2">
    <source>
        <dbReference type="ARBA" id="ARBA00022801"/>
    </source>
</evidence>
<dbReference type="PROSITE" id="PS51194">
    <property type="entry name" value="HELICASE_CTER"/>
    <property type="match status" value="1"/>
</dbReference>
<dbReference type="CDD" id="cd17917">
    <property type="entry name" value="DEXHc_RHA-like"/>
    <property type="match status" value="1"/>
</dbReference>
<dbReference type="PROSITE" id="PS51192">
    <property type="entry name" value="HELICASE_ATP_BIND_1"/>
    <property type="match status" value="1"/>
</dbReference>
<dbReference type="InterPro" id="IPR007502">
    <property type="entry name" value="Helicase-assoc_dom"/>
</dbReference>